<dbReference type="InterPro" id="IPR029058">
    <property type="entry name" value="AB_hydrolase_fold"/>
</dbReference>
<evidence type="ECO:0000259" key="3">
    <source>
        <dbReference type="Pfam" id="PF00561"/>
    </source>
</evidence>
<dbReference type="InterPro" id="IPR002410">
    <property type="entry name" value="Peptidase_S33"/>
</dbReference>
<comment type="similarity">
    <text evidence="1">Belongs to the peptidase S33 family.</text>
</comment>
<dbReference type="PANTHER" id="PTHR43194:SF2">
    <property type="entry name" value="PEROXISOMAL MEMBRANE PROTEIN LPX1"/>
    <property type="match status" value="1"/>
</dbReference>
<dbReference type="EMBL" id="ML996092">
    <property type="protein sequence ID" value="KAF2149030.1"/>
    <property type="molecule type" value="Genomic_DNA"/>
</dbReference>
<gene>
    <name evidence="4" type="ORF">K461DRAFT_315956</name>
</gene>
<dbReference type="AlphaFoldDB" id="A0A9P4IV36"/>
<reference evidence="4" key="1">
    <citation type="journal article" date="2020" name="Stud. Mycol.">
        <title>101 Dothideomycetes genomes: a test case for predicting lifestyles and emergence of pathogens.</title>
        <authorList>
            <person name="Haridas S."/>
            <person name="Albert R."/>
            <person name="Binder M."/>
            <person name="Bloem J."/>
            <person name="Labutti K."/>
            <person name="Salamov A."/>
            <person name="Andreopoulos B."/>
            <person name="Baker S."/>
            <person name="Barry K."/>
            <person name="Bills G."/>
            <person name="Bluhm B."/>
            <person name="Cannon C."/>
            <person name="Castanera R."/>
            <person name="Culley D."/>
            <person name="Daum C."/>
            <person name="Ezra D."/>
            <person name="Gonzalez J."/>
            <person name="Henrissat B."/>
            <person name="Kuo A."/>
            <person name="Liang C."/>
            <person name="Lipzen A."/>
            <person name="Lutzoni F."/>
            <person name="Magnuson J."/>
            <person name="Mondo S."/>
            <person name="Nolan M."/>
            <person name="Ohm R."/>
            <person name="Pangilinan J."/>
            <person name="Park H.-J."/>
            <person name="Ramirez L."/>
            <person name="Alfaro M."/>
            <person name="Sun H."/>
            <person name="Tritt A."/>
            <person name="Yoshinaga Y."/>
            <person name="Zwiers L.-H."/>
            <person name="Turgeon B."/>
            <person name="Goodwin S."/>
            <person name="Spatafora J."/>
            <person name="Crous P."/>
            <person name="Grigoriev I."/>
        </authorList>
    </citation>
    <scope>NUCLEOTIDE SEQUENCE</scope>
    <source>
        <strain evidence="4">CBS 260.36</strain>
    </source>
</reference>
<dbReference type="NCBIfam" id="TIGR01250">
    <property type="entry name" value="pro_imino_pep_2"/>
    <property type="match status" value="1"/>
</dbReference>
<dbReference type="Gene3D" id="3.40.50.1820">
    <property type="entry name" value="alpha/beta hydrolase"/>
    <property type="match status" value="1"/>
</dbReference>
<organism evidence="4 5">
    <name type="scientific">Myriangium duriaei CBS 260.36</name>
    <dbReference type="NCBI Taxonomy" id="1168546"/>
    <lineage>
        <taxon>Eukaryota</taxon>
        <taxon>Fungi</taxon>
        <taxon>Dikarya</taxon>
        <taxon>Ascomycota</taxon>
        <taxon>Pezizomycotina</taxon>
        <taxon>Dothideomycetes</taxon>
        <taxon>Dothideomycetidae</taxon>
        <taxon>Myriangiales</taxon>
        <taxon>Myriangiaceae</taxon>
        <taxon>Myriangium</taxon>
    </lineage>
</organism>
<dbReference type="OrthoDB" id="190201at2759"/>
<dbReference type="SUPFAM" id="SSF53474">
    <property type="entry name" value="alpha/beta-Hydrolases"/>
    <property type="match status" value="1"/>
</dbReference>
<comment type="caution">
    <text evidence="4">The sequence shown here is derived from an EMBL/GenBank/DDBJ whole genome shotgun (WGS) entry which is preliminary data.</text>
</comment>
<dbReference type="PRINTS" id="PR00793">
    <property type="entry name" value="PROAMNOPTASE"/>
</dbReference>
<dbReference type="Pfam" id="PF00561">
    <property type="entry name" value="Abhydrolase_1"/>
    <property type="match status" value="1"/>
</dbReference>
<dbReference type="InterPro" id="IPR005945">
    <property type="entry name" value="Pro_imino_pep"/>
</dbReference>
<protein>
    <submittedName>
        <fullName evidence="4">Proline-specific peptidase</fullName>
    </submittedName>
</protein>
<dbReference type="Proteomes" id="UP000799439">
    <property type="component" value="Unassembled WGS sequence"/>
</dbReference>
<dbReference type="GO" id="GO:0008233">
    <property type="term" value="F:peptidase activity"/>
    <property type="evidence" value="ECO:0007669"/>
    <property type="project" value="InterPro"/>
</dbReference>
<sequence length="322" mass="36000">MTALIPTREGTIPFPISAVDKPCFTYFKVFGDLSKGTPVVCLHGGPGAGHEYMLPFAELWPKYNIPVILYDQIGCASSTHLQEKAGDKAFWQEDLFVRELDNLLDHLQLRGGFHLLGHSWGGMLGPAFASRRPQGLQRLILASGNASKELSMLGASVRRDELPPQHLEAILEAERTRNLDTAAYKEAMNIFNQRYLCRTMPPPAELLLGVKNMAEDKTVFGTMNGLSPMFQNGSMLHWTSIPRLPQINVPTLVYNGEYDASIDASQEPFFEKISLVRWIRFIDAGHMCHLEARGIGEKVLKAVGDFLTVPIEEQKFGERIQM</sequence>
<evidence type="ECO:0000313" key="4">
    <source>
        <dbReference type="EMBL" id="KAF2149030.1"/>
    </source>
</evidence>
<keyword evidence="2" id="KW-0378">Hydrolase</keyword>
<dbReference type="InterPro" id="IPR050228">
    <property type="entry name" value="Carboxylesterase_BioH"/>
</dbReference>
<accession>A0A9P4IV36</accession>
<name>A0A9P4IV36_9PEZI</name>
<dbReference type="PIRSF" id="PIRSF005539">
    <property type="entry name" value="Pept_S33_TRI_F1"/>
    <property type="match status" value="1"/>
</dbReference>
<feature type="domain" description="AB hydrolase-1" evidence="3">
    <location>
        <begin position="38"/>
        <end position="291"/>
    </location>
</feature>
<evidence type="ECO:0000313" key="5">
    <source>
        <dbReference type="Proteomes" id="UP000799439"/>
    </source>
</evidence>
<evidence type="ECO:0000256" key="1">
    <source>
        <dbReference type="ARBA" id="ARBA00010088"/>
    </source>
</evidence>
<keyword evidence="5" id="KW-1185">Reference proteome</keyword>
<dbReference type="PANTHER" id="PTHR43194">
    <property type="entry name" value="HYDROLASE ALPHA/BETA FOLD FAMILY"/>
    <property type="match status" value="1"/>
</dbReference>
<evidence type="ECO:0000256" key="2">
    <source>
        <dbReference type="ARBA" id="ARBA00022801"/>
    </source>
</evidence>
<proteinExistence type="inferred from homology"/>
<dbReference type="GO" id="GO:0006508">
    <property type="term" value="P:proteolysis"/>
    <property type="evidence" value="ECO:0007669"/>
    <property type="project" value="InterPro"/>
</dbReference>
<dbReference type="InterPro" id="IPR000073">
    <property type="entry name" value="AB_hydrolase_1"/>
</dbReference>